<reference evidence="3" key="1">
    <citation type="submission" date="2016-01" db="EMBL/GenBank/DDBJ databases">
        <authorList>
            <person name="Mitreva M."/>
            <person name="Pepin K.H."/>
            <person name="Mihindukulasuriya K.A."/>
            <person name="Fulton R."/>
            <person name="Fronick C."/>
            <person name="O'Laughlin M."/>
            <person name="Miner T."/>
            <person name="Herter B."/>
            <person name="Rosa B.A."/>
            <person name="Cordes M."/>
            <person name="Tomlinson C."/>
            <person name="Wollam A."/>
            <person name="Palsikar V.B."/>
            <person name="Mardis E.R."/>
            <person name="Wilson R.K."/>
        </authorList>
    </citation>
    <scope>NUCLEOTIDE SEQUENCE [LARGE SCALE GENOMIC DNA]</scope>
    <source>
        <strain evidence="3">DNF00896</strain>
    </source>
</reference>
<dbReference type="Proteomes" id="UP000070394">
    <property type="component" value="Unassembled WGS sequence"/>
</dbReference>
<dbReference type="InterPro" id="IPR004919">
    <property type="entry name" value="GmrSD_N"/>
</dbReference>
<dbReference type="PANTHER" id="PTHR35149:SF1">
    <property type="entry name" value="DUF5655 DOMAIN-CONTAINING PROTEIN"/>
    <property type="match status" value="1"/>
</dbReference>
<dbReference type="RefSeq" id="WP_060931486.1">
    <property type="nucleotide sequence ID" value="NZ_KQ959833.1"/>
</dbReference>
<evidence type="ECO:0000313" key="2">
    <source>
        <dbReference type="EMBL" id="KXB56873.1"/>
    </source>
</evidence>
<evidence type="ECO:0000313" key="3">
    <source>
        <dbReference type="Proteomes" id="UP000070394"/>
    </source>
</evidence>
<proteinExistence type="predicted"/>
<dbReference type="Pfam" id="PF03235">
    <property type="entry name" value="GmrSD_N"/>
    <property type="match status" value="1"/>
</dbReference>
<dbReference type="OrthoDB" id="9798761at2"/>
<sequence>MGTMVGTVITVKELYGVKSADIQFRNGTNSTPLITLEENRKYIVPYFQREIRWTKDNLITLINDVRKGSKFLGNLIFTKRQSDYEILDGQQRTTVIALIVLFLKSKYSERFDIFEICEITVESFPGFRNLCNHFFDLTKISGSEMEEIIGSDCYGQYDKYMEIWDAMEKVDLFANIAEAEDFLKNLEQSQLNVIIETDSAERSIEAFLDVNLKGVRLDAEDIFKGYLFAQDNSEELFKIWSKLKQENKVLNKHIDYPFMMLLEHFLQCELSKHESYRLIEFSTDFTLKNEKEIEGNKYSSGEHIVKIIHNKKYIREKLIALDKIQELLVSIVTETHAPSKIREYYKKLADADKKFKVDNDEIDIMYNLLRKVVLDKNKAPNCLIIKYLLESFINLEFRNGNFDSIYGVFVTSTLFTLYETKKNSDGLYKIIRSDNWEGQMVNYAITCFEGRELTSRQISAGYKFVLTKSQSISQEKQEFRCKSIATIYDYFDIDNNGIQIKPHKTKELEQFLNNSEKYSVEHFIINDSGKCECKLSTNATFEYEYPEEIKKYKNSLFNYVFIDRETNGNIKNMYLLEKVEVLANPDKHIKGYSEKVIQLVSDKLNLPDSKEFDSEEDAKRELDRYFQMNFRNQYAQFAASVIEMISKGE</sequence>
<dbReference type="PATRIC" id="fig|467210.3.peg.1769"/>
<organism evidence="2 3">
    <name type="scientific">Lachnoanaerobaculum saburreum</name>
    <dbReference type="NCBI Taxonomy" id="467210"/>
    <lineage>
        <taxon>Bacteria</taxon>
        <taxon>Bacillati</taxon>
        <taxon>Bacillota</taxon>
        <taxon>Clostridia</taxon>
        <taxon>Lachnospirales</taxon>
        <taxon>Lachnospiraceae</taxon>
        <taxon>Lachnoanaerobaculum</taxon>
    </lineage>
</organism>
<protein>
    <recommendedName>
        <fullName evidence="1">GmrSD restriction endonucleases N-terminal domain-containing protein</fullName>
    </recommendedName>
</protein>
<dbReference type="STRING" id="467210.HMPREF1866_01783"/>
<gene>
    <name evidence="2" type="ORF">HMPREF1866_01783</name>
</gene>
<feature type="domain" description="GmrSD restriction endonucleases N-terminal" evidence="1">
    <location>
        <begin position="38"/>
        <end position="228"/>
    </location>
</feature>
<keyword evidence="3" id="KW-1185">Reference proteome</keyword>
<dbReference type="AlphaFoldDB" id="A0A133ZN43"/>
<name>A0A133ZN43_9FIRM</name>
<accession>A0A133ZN43</accession>
<dbReference type="EMBL" id="LSDA01000099">
    <property type="protein sequence ID" value="KXB56873.1"/>
    <property type="molecule type" value="Genomic_DNA"/>
</dbReference>
<comment type="caution">
    <text evidence="2">The sequence shown here is derived from an EMBL/GenBank/DDBJ whole genome shotgun (WGS) entry which is preliminary data.</text>
</comment>
<dbReference type="PANTHER" id="PTHR35149">
    <property type="entry name" value="SLL5132 PROTEIN"/>
    <property type="match status" value="1"/>
</dbReference>
<evidence type="ECO:0000259" key="1">
    <source>
        <dbReference type="Pfam" id="PF03235"/>
    </source>
</evidence>